<dbReference type="PANTHER" id="PTHR24403:SF67">
    <property type="entry name" value="FI01116P-RELATED"/>
    <property type="match status" value="1"/>
</dbReference>
<evidence type="ECO:0000259" key="7">
    <source>
        <dbReference type="PROSITE" id="PS50157"/>
    </source>
</evidence>
<keyword evidence="3 5" id="KW-0863">Zinc-finger</keyword>
<evidence type="ECO:0000256" key="1">
    <source>
        <dbReference type="ARBA" id="ARBA00022723"/>
    </source>
</evidence>
<feature type="region of interest" description="Disordered" evidence="6">
    <location>
        <begin position="298"/>
        <end position="327"/>
    </location>
</feature>
<feature type="region of interest" description="Disordered" evidence="6">
    <location>
        <begin position="657"/>
        <end position="685"/>
    </location>
</feature>
<proteinExistence type="predicted"/>
<dbReference type="GO" id="GO:0008270">
    <property type="term" value="F:zinc ion binding"/>
    <property type="evidence" value="ECO:0007669"/>
    <property type="project" value="UniProtKB-KW"/>
</dbReference>
<dbReference type="Gene3D" id="3.30.160.60">
    <property type="entry name" value="Classic Zinc Finger"/>
    <property type="match status" value="2"/>
</dbReference>
<accession>A0A915KUI6</accession>
<evidence type="ECO:0000256" key="3">
    <source>
        <dbReference type="ARBA" id="ARBA00022771"/>
    </source>
</evidence>
<feature type="compositionally biased region" description="Low complexity" evidence="6">
    <location>
        <begin position="301"/>
        <end position="327"/>
    </location>
</feature>
<evidence type="ECO:0000256" key="2">
    <source>
        <dbReference type="ARBA" id="ARBA00022737"/>
    </source>
</evidence>
<keyword evidence="8" id="KW-1185">Reference proteome</keyword>
<dbReference type="InterPro" id="IPR013087">
    <property type="entry name" value="Znf_C2H2_type"/>
</dbReference>
<feature type="domain" description="C2H2-type" evidence="7">
    <location>
        <begin position="13"/>
        <end position="41"/>
    </location>
</feature>
<dbReference type="GO" id="GO:0005634">
    <property type="term" value="C:nucleus"/>
    <property type="evidence" value="ECO:0007669"/>
    <property type="project" value="TreeGrafter"/>
</dbReference>
<feature type="region of interest" description="Disordered" evidence="6">
    <location>
        <begin position="855"/>
        <end position="881"/>
    </location>
</feature>
<dbReference type="PROSITE" id="PS00028">
    <property type="entry name" value="ZINC_FINGER_C2H2_1"/>
    <property type="match status" value="1"/>
</dbReference>
<feature type="compositionally biased region" description="Polar residues" evidence="6">
    <location>
        <begin position="1065"/>
        <end position="1081"/>
    </location>
</feature>
<dbReference type="SUPFAM" id="SSF57667">
    <property type="entry name" value="beta-beta-alpha zinc fingers"/>
    <property type="match status" value="1"/>
</dbReference>
<feature type="region of interest" description="Disordered" evidence="6">
    <location>
        <begin position="987"/>
        <end position="1081"/>
    </location>
</feature>
<evidence type="ECO:0000256" key="6">
    <source>
        <dbReference type="SAM" id="MobiDB-lite"/>
    </source>
</evidence>
<feature type="compositionally biased region" description="Basic and acidic residues" evidence="6">
    <location>
        <begin position="1003"/>
        <end position="1025"/>
    </location>
</feature>
<protein>
    <submittedName>
        <fullName evidence="9">C2H2-type domain-containing protein</fullName>
    </submittedName>
</protein>
<evidence type="ECO:0000313" key="9">
    <source>
        <dbReference type="WBParaSite" id="nRc.2.0.1.t42591-RA"/>
    </source>
</evidence>
<name>A0A915KUI6_ROMCU</name>
<reference evidence="9" key="1">
    <citation type="submission" date="2022-11" db="UniProtKB">
        <authorList>
            <consortium name="WormBaseParasite"/>
        </authorList>
    </citation>
    <scope>IDENTIFICATION</scope>
</reference>
<dbReference type="InterPro" id="IPR050688">
    <property type="entry name" value="Zinc_finger/UBP_domain"/>
</dbReference>
<keyword evidence="2" id="KW-0677">Repeat</keyword>
<dbReference type="Proteomes" id="UP000887565">
    <property type="component" value="Unplaced"/>
</dbReference>
<dbReference type="GO" id="GO:0010468">
    <property type="term" value="P:regulation of gene expression"/>
    <property type="evidence" value="ECO:0007669"/>
    <property type="project" value="TreeGrafter"/>
</dbReference>
<dbReference type="SMART" id="SM00355">
    <property type="entry name" value="ZnF_C2H2"/>
    <property type="match status" value="9"/>
</dbReference>
<dbReference type="AlphaFoldDB" id="A0A915KUI6"/>
<evidence type="ECO:0000256" key="5">
    <source>
        <dbReference type="PROSITE-ProRule" id="PRU00042"/>
    </source>
</evidence>
<dbReference type="PANTHER" id="PTHR24403">
    <property type="entry name" value="ZINC FINGER PROTEIN"/>
    <property type="match status" value="1"/>
</dbReference>
<keyword evidence="1" id="KW-0479">Metal-binding</keyword>
<dbReference type="OMA" id="CNICCES"/>
<sequence>MNDHARFHMPEAICCNYCSKIFVDKEDGDLHYEFAHKDLEPSFGNVEENSATLNCVKEICFPNIASTYNRDDDHTVAALPVEKIEKCGQNSMSSSSNNMFAATMIMNDLKNKVSSSSGVKSAPFSRTISSNKSRGANIKPPSPVHLEGRVQCRICSQWISLNPNSIDVHVKNHLEFKQHVCGYCPYRSCIIGKVKRHLDSVHKNEPMKVLSFTQTSAKLKSIVLDARSICFLLGDPSDKDYEPDVLAEMLDNTRIQLDEELTALSENMSASDKILARCSGPQVNAGHQKLSMEHFFSDTTSSANNNNSKSNISLNHNSTSTTTRKSNSTTNFAAATLDELQHQNNMTDFCAQFLSTPDEDDDSPSINLLNEFLDRPDDDITDVFLDGLNPTCCRLCEKNLPEHTTTMDFHARNHLTYKPFHCDLCNYKSSLEAKVKRHLHVVHNCSQADDRVVFSPAPSVLEKLHQIKVACFGDKFSAVKSNDPRLMGSAESHEKLFDVEDSIEDYRRLHEMLEEDQLENSLTASDVVNNVPLSHCKETSIHMEDNHERVEITCNICCESVPNDNLSKTKHMTKHVGDFEYRCQYCDFVSFVNQETVKHSAAEHPNEPPRAGRYNLSSHMASAAYERLADQCFSEQDRKNRSDNAYNRVMRTFNSFGDEEENLNGNADDAEMGSSAEPASDEEPLPVDNAETLTFSSSKFDTFNVDGTKYICRLCQTAVSMHSSSLYVHVKNHMNYKPYVCGYCDYRSPVKSKVRRHIINQHKTISGSPIVHYIPRPGVDKDILRWKIKCFPETASHAAAALAVLNSGAAPTIAAASSSLSKHRPSMSFEETHREIRRNSQHIVDVARDKPTATLHAAQPLSSKTTLQAAGTASTSKSGLSVDRAAPSSMAAISAITSGGSDRIPCLLCKMVVADNPGSKGIHAKNHLNSKPFHCAYCSYKSCLRGETKRHLNRQHPAMAMSIAFKEDEVATKIELDDMIERCFLTGEPKDASSTERPNNHNRIKDPNKKKGKLEPETKFQREETVASIAAATPPSDSQTSKTSKIETSKNNSSYCNNRRKSEPQKVTVNSDKNNSSACYNLRTTRSTTKKLMEFDSSD</sequence>
<dbReference type="PROSITE" id="PS50157">
    <property type="entry name" value="ZINC_FINGER_C2H2_2"/>
    <property type="match status" value="1"/>
</dbReference>
<evidence type="ECO:0000256" key="4">
    <source>
        <dbReference type="ARBA" id="ARBA00022833"/>
    </source>
</evidence>
<dbReference type="InterPro" id="IPR036236">
    <property type="entry name" value="Znf_C2H2_sf"/>
</dbReference>
<dbReference type="WBParaSite" id="nRc.2.0.1.t42591-RA">
    <property type="protein sequence ID" value="nRc.2.0.1.t42591-RA"/>
    <property type="gene ID" value="nRc.2.0.1.g42591"/>
</dbReference>
<organism evidence="8 9">
    <name type="scientific">Romanomermis culicivorax</name>
    <name type="common">Nematode worm</name>
    <dbReference type="NCBI Taxonomy" id="13658"/>
    <lineage>
        <taxon>Eukaryota</taxon>
        <taxon>Metazoa</taxon>
        <taxon>Ecdysozoa</taxon>
        <taxon>Nematoda</taxon>
        <taxon>Enoplea</taxon>
        <taxon>Dorylaimia</taxon>
        <taxon>Mermithida</taxon>
        <taxon>Mermithoidea</taxon>
        <taxon>Mermithidae</taxon>
        <taxon>Romanomermis</taxon>
    </lineage>
</organism>
<evidence type="ECO:0000313" key="8">
    <source>
        <dbReference type="Proteomes" id="UP000887565"/>
    </source>
</evidence>
<keyword evidence="4" id="KW-0862">Zinc</keyword>
<feature type="compositionally biased region" description="Polar residues" evidence="6">
    <location>
        <begin position="860"/>
        <end position="879"/>
    </location>
</feature>